<feature type="transmembrane region" description="Helical" evidence="9">
    <location>
        <begin position="338"/>
        <end position="364"/>
    </location>
</feature>
<keyword evidence="13" id="KW-1185">Reference proteome</keyword>
<feature type="transmembrane region" description="Helical" evidence="9">
    <location>
        <begin position="57"/>
        <end position="76"/>
    </location>
</feature>
<feature type="transmembrane region" description="Helical" evidence="9">
    <location>
        <begin position="213"/>
        <end position="233"/>
    </location>
</feature>
<dbReference type="CDD" id="cd14791">
    <property type="entry name" value="GH36"/>
    <property type="match status" value="1"/>
</dbReference>
<dbReference type="GO" id="GO:0016052">
    <property type="term" value="P:carbohydrate catabolic process"/>
    <property type="evidence" value="ECO:0007669"/>
    <property type="project" value="InterPro"/>
</dbReference>
<dbReference type="Gene3D" id="2.70.98.60">
    <property type="entry name" value="alpha-galactosidase from lactobacil brevis"/>
    <property type="match status" value="1"/>
</dbReference>
<evidence type="ECO:0000256" key="3">
    <source>
        <dbReference type="ARBA" id="ARBA00012755"/>
    </source>
</evidence>
<dbReference type="EMBL" id="JABAYA010000227">
    <property type="protein sequence ID" value="KAF7721895.1"/>
    <property type="molecule type" value="Genomic_DNA"/>
</dbReference>
<evidence type="ECO:0000313" key="13">
    <source>
        <dbReference type="Proteomes" id="UP000605846"/>
    </source>
</evidence>
<name>A0A8H7EMR9_9FUNG</name>
<dbReference type="InterPro" id="IPR017853">
    <property type="entry name" value="GH"/>
</dbReference>
<evidence type="ECO:0000256" key="7">
    <source>
        <dbReference type="ARBA" id="ARBA00023136"/>
    </source>
</evidence>
<feature type="domain" description="Glycosyl hydrolase family 36 N-terminal" evidence="11">
    <location>
        <begin position="482"/>
        <end position="713"/>
    </location>
</feature>
<dbReference type="InterPro" id="IPR013785">
    <property type="entry name" value="Aldolase_TIM"/>
</dbReference>
<evidence type="ECO:0000256" key="6">
    <source>
        <dbReference type="ARBA" id="ARBA00022989"/>
    </source>
</evidence>
<feature type="transmembrane region" description="Helical" evidence="9">
    <location>
        <begin position="82"/>
        <end position="104"/>
    </location>
</feature>
<evidence type="ECO:0000256" key="8">
    <source>
        <dbReference type="ARBA" id="ARBA00023295"/>
    </source>
</evidence>
<dbReference type="Pfam" id="PF02065">
    <property type="entry name" value="Melibiase"/>
    <property type="match status" value="1"/>
</dbReference>
<dbReference type="InterPro" id="IPR036259">
    <property type="entry name" value="MFS_trans_sf"/>
</dbReference>
<dbReference type="GO" id="GO:0004557">
    <property type="term" value="F:alpha-galactosidase activity"/>
    <property type="evidence" value="ECO:0007669"/>
    <property type="project" value="UniProtKB-EC"/>
</dbReference>
<feature type="transmembrane region" description="Helical" evidence="9">
    <location>
        <begin position="279"/>
        <end position="299"/>
    </location>
</feature>
<dbReference type="GO" id="GO:0022857">
    <property type="term" value="F:transmembrane transporter activity"/>
    <property type="evidence" value="ECO:0007669"/>
    <property type="project" value="InterPro"/>
</dbReference>
<sequence length="1158" mass="130206">MFYIIAFVVMATAQNYDTLVAGQVVYAFGNSGCAVLGPIVIGDMTTVVNRGLFQASYNIPSLISMFASTYVAGALLKRDLWRWIYGMNPILLTSASVPLLIGLWHVQSKIRRAGGVDHHGSSSTGKKDTQWEKAVWLAKEIDLVGSLLLVAGLSLVLFPLVLAVPRLGGWRSGITLGTLFCGAIAWLLFGLWEYKMATKPIIPLSRWKSSNPMWGMMAVLTMTMIASANWQYFTTYLQVSRRISPEKAVLLERGYSVAYIFAQVFVGYLMKRYRVWRPFVWIGVSLLVLGVGLMIPARLPTSSDAFVAISQTIAGIGAGMLDMPLMVAVQSSVPHTDLAIVTSLFQVAGSLGGSFGSTMAGAIWNAMLPAKFEKYVPGEYDYYKIVQSLEYALALPEDQYQGVVKSYGEVQKTLSIIAVCMSFVTLLLSTPLQTFGLVEEDVNVQLKKVMLLKPGITKHPHHPTWFLASENATYVIGVTGEGYLLNLHWGGALHSVDDMPHRALLNPGRSSQDPSLTEAKEEYPAFGGLRYGLIGLKAEIPHAKTRELDLIWTGDHEQPNPYHLKLNMKDKQYEGLIIELHYILHQSRDIITRYVRIVNHSKNMIHLEQAFSAVWHLPPVHCDRMLATLAGAWSAETQLQMHSLRPGIERLESKRGIPSQQAYPWLAIQQENEVFFGTLAWSGSWSIDVRTNIEGQTSIAGGIHYHDFGWSLEAGETFETPAFVMGYTPHGLSGARECLTRYLDKPRQYNPVLYNSWEATGFSVSFENQTRLAQTAQSLGVELFVLDDGWFHGRHDDHSGLGDWDPDTDKFPNGLKPLADEVHALGMKFGLWFEPEMVNPDSDLYRAHPDWVYQFPGRPQSLSRHQVVLDMTRQDVEEFLFQKICKMIREVGIDYIKWDMNRPISEAGMTNCPAHRDPREVWVRHVWTFYRMIRNLKREFPALLIESCSSGGGRADMEALALTDQCWTSDNTNPVARLLIQYGASHVLPPCSMGCWVTDMPNDDPRMQLPLSFRFHVSFMGTLGLGGNLNQYTAEQLEEAKEWVRLYKLMRPVLQGGDLDWLIPPSITGTAATQTTINSSEAVILVFRQHSPFWQPFPLVRLRHLHPSKTYHVQLWYHDPKQAESQYISGACLMNKGLELPQLNRLSYSSAVIWLMEE</sequence>
<dbReference type="AlphaFoldDB" id="A0A8H7EMR9"/>
<dbReference type="PANTHER" id="PTHR23501:SF87">
    <property type="entry name" value="SIDEROPHORE IRON TRANSPORTER 2"/>
    <property type="match status" value="1"/>
</dbReference>
<reference evidence="12" key="1">
    <citation type="submission" date="2020-01" db="EMBL/GenBank/DDBJ databases">
        <title>Genome Sequencing of Three Apophysomyces-Like Fungal Strains Confirms a Novel Fungal Genus in the Mucoromycota with divergent Burkholderia-like Endosymbiotic Bacteria.</title>
        <authorList>
            <person name="Stajich J.E."/>
            <person name="Macias A.M."/>
            <person name="Carter-House D."/>
            <person name="Lovett B."/>
            <person name="Kasson L.R."/>
            <person name="Berry K."/>
            <person name="Grigoriev I."/>
            <person name="Chang Y."/>
            <person name="Spatafora J."/>
            <person name="Kasson M.T."/>
        </authorList>
    </citation>
    <scope>NUCLEOTIDE SEQUENCE</scope>
    <source>
        <strain evidence="12">NRRL A-21654</strain>
    </source>
</reference>
<feature type="transmembrane region" description="Helical" evidence="9">
    <location>
        <begin position="23"/>
        <end position="45"/>
    </location>
</feature>
<comment type="catalytic activity">
    <reaction evidence="1">
        <text>Hydrolysis of terminal, non-reducing alpha-D-galactose residues in alpha-D-galactosides, including galactose oligosaccharides, galactomannans and galactolipids.</text>
        <dbReference type="EC" id="3.2.1.22"/>
    </reaction>
</comment>
<dbReference type="OrthoDB" id="5795902at2759"/>
<evidence type="ECO:0000313" key="12">
    <source>
        <dbReference type="EMBL" id="KAF7721895.1"/>
    </source>
</evidence>
<dbReference type="SUPFAM" id="SSF51445">
    <property type="entry name" value="(Trans)glycosidases"/>
    <property type="match status" value="1"/>
</dbReference>
<keyword evidence="4 9" id="KW-0812">Transmembrane</keyword>
<evidence type="ECO:0000256" key="1">
    <source>
        <dbReference type="ARBA" id="ARBA00001255"/>
    </source>
</evidence>
<dbReference type="InterPro" id="IPR011701">
    <property type="entry name" value="MFS"/>
</dbReference>
<dbReference type="Proteomes" id="UP000605846">
    <property type="component" value="Unassembled WGS sequence"/>
</dbReference>
<dbReference type="Gene3D" id="1.20.1250.20">
    <property type="entry name" value="MFS general substrate transporter like domains"/>
    <property type="match status" value="2"/>
</dbReference>
<keyword evidence="7 9" id="KW-0472">Membrane</keyword>
<evidence type="ECO:0000256" key="2">
    <source>
        <dbReference type="ARBA" id="ARBA00004141"/>
    </source>
</evidence>
<feature type="transmembrane region" description="Helical" evidence="9">
    <location>
        <begin position="305"/>
        <end position="326"/>
    </location>
</feature>
<evidence type="ECO:0000256" key="9">
    <source>
        <dbReference type="SAM" id="Phobius"/>
    </source>
</evidence>
<keyword evidence="8" id="KW-0326">Glycosidase</keyword>
<comment type="subcellular location">
    <subcellularLocation>
        <location evidence="2">Membrane</location>
        <topology evidence="2">Multi-pass membrane protein</topology>
    </subcellularLocation>
</comment>
<dbReference type="InterPro" id="IPR031704">
    <property type="entry name" value="Glyco_hydro_36_N"/>
</dbReference>
<proteinExistence type="predicted"/>
<dbReference type="InterPro" id="IPR031705">
    <property type="entry name" value="Glyco_hydro_36_C"/>
</dbReference>
<evidence type="ECO:0000259" key="11">
    <source>
        <dbReference type="Pfam" id="PF16875"/>
    </source>
</evidence>
<dbReference type="Gene3D" id="2.60.40.1180">
    <property type="entry name" value="Golgi alpha-mannosidase II"/>
    <property type="match status" value="1"/>
</dbReference>
<feature type="transmembrane region" description="Helical" evidence="9">
    <location>
        <begin position="253"/>
        <end position="270"/>
    </location>
</feature>
<protein>
    <recommendedName>
        <fullName evidence="3">alpha-galactosidase</fullName>
        <ecNumber evidence="3">3.2.1.22</ecNumber>
    </recommendedName>
</protein>
<dbReference type="Pfam" id="PF16875">
    <property type="entry name" value="Glyco_hydro_36N"/>
    <property type="match status" value="1"/>
</dbReference>
<dbReference type="GO" id="GO:0005886">
    <property type="term" value="C:plasma membrane"/>
    <property type="evidence" value="ECO:0007669"/>
    <property type="project" value="TreeGrafter"/>
</dbReference>
<dbReference type="InterPro" id="IPR038417">
    <property type="entry name" value="Alpga-gal_N_sf"/>
</dbReference>
<evidence type="ECO:0000256" key="5">
    <source>
        <dbReference type="ARBA" id="ARBA00022801"/>
    </source>
</evidence>
<comment type="caution">
    <text evidence="12">The sequence shown here is derived from an EMBL/GenBank/DDBJ whole genome shotgun (WGS) entry which is preliminary data.</text>
</comment>
<dbReference type="PANTHER" id="PTHR23501">
    <property type="entry name" value="MAJOR FACILITATOR SUPERFAMILY"/>
    <property type="match status" value="1"/>
</dbReference>
<dbReference type="InterPro" id="IPR002252">
    <property type="entry name" value="Glyco_hydro_36"/>
</dbReference>
<accession>A0A8H7EMR9</accession>
<evidence type="ECO:0000256" key="4">
    <source>
        <dbReference type="ARBA" id="ARBA00022692"/>
    </source>
</evidence>
<gene>
    <name evidence="12" type="ORF">EC973_003963</name>
</gene>
<keyword evidence="5" id="KW-0378">Hydrolase</keyword>
<dbReference type="EC" id="3.2.1.22" evidence="3"/>
<dbReference type="Pfam" id="PF07690">
    <property type="entry name" value="MFS_1"/>
    <property type="match status" value="1"/>
</dbReference>
<dbReference type="SUPFAM" id="SSF103473">
    <property type="entry name" value="MFS general substrate transporter"/>
    <property type="match status" value="1"/>
</dbReference>
<feature type="transmembrane region" description="Helical" evidence="9">
    <location>
        <begin position="143"/>
        <end position="164"/>
    </location>
</feature>
<dbReference type="InterPro" id="IPR013780">
    <property type="entry name" value="Glyco_hydro_b"/>
</dbReference>
<organism evidence="12 13">
    <name type="scientific">Apophysomyces ossiformis</name>
    <dbReference type="NCBI Taxonomy" id="679940"/>
    <lineage>
        <taxon>Eukaryota</taxon>
        <taxon>Fungi</taxon>
        <taxon>Fungi incertae sedis</taxon>
        <taxon>Mucoromycota</taxon>
        <taxon>Mucoromycotina</taxon>
        <taxon>Mucoromycetes</taxon>
        <taxon>Mucorales</taxon>
        <taxon>Mucorineae</taxon>
        <taxon>Mucoraceae</taxon>
        <taxon>Apophysomyces</taxon>
    </lineage>
</organism>
<feature type="transmembrane region" description="Helical" evidence="9">
    <location>
        <begin position="170"/>
        <end position="192"/>
    </location>
</feature>
<keyword evidence="6 9" id="KW-1133">Transmembrane helix</keyword>
<dbReference type="Gene3D" id="3.20.20.70">
    <property type="entry name" value="Aldolase class I"/>
    <property type="match status" value="1"/>
</dbReference>
<dbReference type="PRINTS" id="PR00743">
    <property type="entry name" value="GLHYDRLASE36"/>
</dbReference>
<dbReference type="FunFam" id="3.20.20.70:FF:000118">
    <property type="entry name" value="Alpha-galactosidase"/>
    <property type="match status" value="1"/>
</dbReference>
<evidence type="ECO:0000259" key="10">
    <source>
        <dbReference type="Pfam" id="PF16874"/>
    </source>
</evidence>
<feature type="domain" description="Glycosyl hydrolase family 36 C-terminal" evidence="10">
    <location>
        <begin position="1078"/>
        <end position="1155"/>
    </location>
</feature>
<dbReference type="Pfam" id="PF16874">
    <property type="entry name" value="Glyco_hydro_36C"/>
    <property type="match status" value="1"/>
</dbReference>